<comment type="caution">
    <text evidence="4">The sequence shown here is derived from an EMBL/GenBank/DDBJ whole genome shotgun (WGS) entry which is preliminary data.</text>
</comment>
<feature type="compositionally biased region" description="Low complexity" evidence="1">
    <location>
        <begin position="464"/>
        <end position="481"/>
    </location>
</feature>
<dbReference type="EMBL" id="JAVRRD010000005">
    <property type="protein sequence ID" value="KAK5058704.1"/>
    <property type="molecule type" value="Genomic_DNA"/>
</dbReference>
<protein>
    <recommendedName>
        <fullName evidence="6">Peptidase A1 domain-containing protein</fullName>
    </recommendedName>
</protein>
<feature type="region of interest" description="Disordered" evidence="1">
    <location>
        <begin position="93"/>
        <end position="113"/>
    </location>
</feature>
<evidence type="ECO:0000256" key="3">
    <source>
        <dbReference type="SAM" id="SignalP"/>
    </source>
</evidence>
<dbReference type="Proteomes" id="UP001358417">
    <property type="component" value="Unassembled WGS sequence"/>
</dbReference>
<dbReference type="InterPro" id="IPR021109">
    <property type="entry name" value="Peptidase_aspartic_dom_sf"/>
</dbReference>
<dbReference type="GeneID" id="89979122"/>
<dbReference type="Gene3D" id="2.40.70.10">
    <property type="entry name" value="Acid Proteases"/>
    <property type="match status" value="1"/>
</dbReference>
<dbReference type="SUPFAM" id="SSF50630">
    <property type="entry name" value="Acid proteases"/>
    <property type="match status" value="1"/>
</dbReference>
<feature type="compositionally biased region" description="Polar residues" evidence="1">
    <location>
        <begin position="93"/>
        <end position="106"/>
    </location>
</feature>
<feature type="compositionally biased region" description="Low complexity" evidence="1">
    <location>
        <begin position="489"/>
        <end position="501"/>
    </location>
</feature>
<gene>
    <name evidence="4" type="ORF">LTR84_010968</name>
</gene>
<proteinExistence type="predicted"/>
<dbReference type="AlphaFoldDB" id="A0AAV9NIC2"/>
<feature type="chain" id="PRO_5043866417" description="Peptidase A1 domain-containing protein" evidence="3">
    <location>
        <begin position="19"/>
        <end position="624"/>
    </location>
</feature>
<evidence type="ECO:0000313" key="4">
    <source>
        <dbReference type="EMBL" id="KAK5058704.1"/>
    </source>
</evidence>
<keyword evidence="5" id="KW-1185">Reference proteome</keyword>
<feature type="compositionally biased region" description="Basic and acidic residues" evidence="1">
    <location>
        <begin position="585"/>
        <end position="609"/>
    </location>
</feature>
<feature type="region of interest" description="Disordered" evidence="1">
    <location>
        <begin position="541"/>
        <end position="624"/>
    </location>
</feature>
<feature type="region of interest" description="Disordered" evidence="1">
    <location>
        <begin position="464"/>
        <end position="504"/>
    </location>
</feature>
<evidence type="ECO:0000256" key="2">
    <source>
        <dbReference type="SAM" id="Phobius"/>
    </source>
</evidence>
<sequence length="624" mass="66370">MAPSNLILSFILLAFTAAAQDPNASPWQIAFNTTTSIGPDGPWWFITQAVDFPDQKLSVFPSLSETSIIMSSGACSALNADCALPIQAEWTPSDSWKSNNGSQKQSEPLDPTKWDDRVSSLLGLDGTGYYAFSRMTLYSNGNTGSLAYLDRHGLFVSDSMRAMYPGGAAYTLNVGLLSLYGAKELASWTGVNGSQFEANLTLNSAYISLYIPSKSFGLHVGSVAANIGGSLILGGYDSSRCLTEPITSDSTTFKLFDISLNVTRGISAFVNTDKSTISGLLQTSGDQAIGLEIQPEPGVPYLYLPKETCDAIASHLPVTYSEELNLYLWDTKAPEYPEIISSPHYLVFSFSSGADGTDTSNINVPFALLNLTLESPLQSKPTPYFPCSPWTSTETVPYHLGRAFLQAAFLSQNSHTNMMFLAQAPGPDHSAQNVKKITTTDTAIKSASNPPDWESTWTGTLKALTSSNSSNSDSGAANGTGTSSGNGGTETDTSDTTNPESKSGLSTKAICGIATAAVVGLGGGAFALWYFALRKRHQQSQHSRLLQPQELPPSPPGYASPAVWGRKGDGSPMTSELAGMPDGSTQHRYEVDSEYSDKGPNELDAKSRPAELASNSRAAAVELA</sequence>
<keyword evidence="2" id="KW-0472">Membrane</keyword>
<keyword evidence="3" id="KW-0732">Signal</keyword>
<evidence type="ECO:0000313" key="5">
    <source>
        <dbReference type="Proteomes" id="UP001358417"/>
    </source>
</evidence>
<evidence type="ECO:0000256" key="1">
    <source>
        <dbReference type="SAM" id="MobiDB-lite"/>
    </source>
</evidence>
<reference evidence="4 5" key="1">
    <citation type="submission" date="2023-08" db="EMBL/GenBank/DDBJ databases">
        <title>Black Yeasts Isolated from many extreme environments.</title>
        <authorList>
            <person name="Coleine C."/>
            <person name="Stajich J.E."/>
            <person name="Selbmann L."/>
        </authorList>
    </citation>
    <scope>NUCLEOTIDE SEQUENCE [LARGE SCALE GENOMIC DNA]</scope>
    <source>
        <strain evidence="4 5">CCFEE 5792</strain>
    </source>
</reference>
<feature type="transmembrane region" description="Helical" evidence="2">
    <location>
        <begin position="512"/>
        <end position="533"/>
    </location>
</feature>
<evidence type="ECO:0008006" key="6">
    <source>
        <dbReference type="Google" id="ProtNLM"/>
    </source>
</evidence>
<keyword evidence="2" id="KW-0812">Transmembrane</keyword>
<keyword evidence="2" id="KW-1133">Transmembrane helix</keyword>
<feature type="signal peptide" evidence="3">
    <location>
        <begin position="1"/>
        <end position="18"/>
    </location>
</feature>
<organism evidence="4 5">
    <name type="scientific">Exophiala bonariae</name>
    <dbReference type="NCBI Taxonomy" id="1690606"/>
    <lineage>
        <taxon>Eukaryota</taxon>
        <taxon>Fungi</taxon>
        <taxon>Dikarya</taxon>
        <taxon>Ascomycota</taxon>
        <taxon>Pezizomycotina</taxon>
        <taxon>Eurotiomycetes</taxon>
        <taxon>Chaetothyriomycetidae</taxon>
        <taxon>Chaetothyriales</taxon>
        <taxon>Herpotrichiellaceae</taxon>
        <taxon>Exophiala</taxon>
    </lineage>
</organism>
<name>A0AAV9NIC2_9EURO</name>
<dbReference type="RefSeq" id="XP_064709227.1">
    <property type="nucleotide sequence ID" value="XM_064854501.1"/>
</dbReference>
<accession>A0AAV9NIC2</accession>